<evidence type="ECO:0000313" key="1">
    <source>
        <dbReference type="EMBL" id="PZT48375.1"/>
    </source>
</evidence>
<name>A0A2W6MV16_9HELI</name>
<reference evidence="1 2" key="1">
    <citation type="submission" date="2017-03" db="EMBL/GenBank/DDBJ databases">
        <title>Genomic and clinical evidence uncovers the enterohepatic species Helicobacter valdiviensis as a potential human intestinal pathogen.</title>
        <authorList>
            <person name="Fresia P."/>
            <person name="Jara R."/>
            <person name="Sierra R."/>
            <person name="Ferres I."/>
            <person name="Greif G."/>
            <person name="Iraola G."/>
            <person name="Collado L."/>
        </authorList>
    </citation>
    <scope>NUCLEOTIDE SEQUENCE [LARGE SCALE GENOMIC DNA]</scope>
    <source>
        <strain evidence="1 2">WBE14</strain>
    </source>
</reference>
<protein>
    <submittedName>
        <fullName evidence="1">Uncharacterized protein</fullName>
    </submittedName>
</protein>
<comment type="caution">
    <text evidence="1">The sequence shown here is derived from an EMBL/GenBank/DDBJ whole genome shotgun (WGS) entry which is preliminary data.</text>
</comment>
<accession>A0A2W6MV16</accession>
<keyword evidence="2" id="KW-1185">Reference proteome</keyword>
<dbReference type="AlphaFoldDB" id="A0A2W6MV16"/>
<sequence length="126" mass="14561">MDVLGSIWGGSAFKFGIYKRCDTSKKESQNGRTYNENYAWLTRYGKNETEAFYNVKDKIIQIIKASQNNRLEDIEKIDFGDAVKWKIAFHYQNINNIKIVNIFSKNVLNLIASGEIKDKVKDISDL</sequence>
<dbReference type="EMBL" id="NBIU01000008">
    <property type="protein sequence ID" value="PZT48375.1"/>
    <property type="molecule type" value="Genomic_DNA"/>
</dbReference>
<organism evidence="1 2">
    <name type="scientific">Helicobacter valdiviensis</name>
    <dbReference type="NCBI Taxonomy" id="1458358"/>
    <lineage>
        <taxon>Bacteria</taxon>
        <taxon>Pseudomonadati</taxon>
        <taxon>Campylobacterota</taxon>
        <taxon>Epsilonproteobacteria</taxon>
        <taxon>Campylobacterales</taxon>
        <taxon>Helicobacteraceae</taxon>
        <taxon>Helicobacter</taxon>
    </lineage>
</organism>
<proteinExistence type="predicted"/>
<dbReference type="Proteomes" id="UP000249746">
    <property type="component" value="Unassembled WGS sequence"/>
</dbReference>
<gene>
    <name evidence="1" type="ORF">B6S12_04060</name>
</gene>
<dbReference type="OrthoDB" id="9781481at2"/>
<evidence type="ECO:0000313" key="2">
    <source>
        <dbReference type="Proteomes" id="UP000249746"/>
    </source>
</evidence>